<gene>
    <name evidence="2" type="ORF">HK100_002788</name>
</gene>
<proteinExistence type="predicted"/>
<protein>
    <submittedName>
        <fullName evidence="2">Uncharacterized protein</fullName>
    </submittedName>
</protein>
<evidence type="ECO:0000256" key="1">
    <source>
        <dbReference type="SAM" id="MobiDB-lite"/>
    </source>
</evidence>
<feature type="compositionally biased region" description="Polar residues" evidence="1">
    <location>
        <begin position="1"/>
        <end position="10"/>
    </location>
</feature>
<feature type="region of interest" description="Disordered" evidence="1">
    <location>
        <begin position="1"/>
        <end position="29"/>
    </location>
</feature>
<dbReference type="Proteomes" id="UP001211907">
    <property type="component" value="Unassembled WGS sequence"/>
</dbReference>
<feature type="compositionally biased region" description="Low complexity" evidence="1">
    <location>
        <begin position="71"/>
        <end position="84"/>
    </location>
</feature>
<feature type="region of interest" description="Disordered" evidence="1">
    <location>
        <begin position="62"/>
        <end position="84"/>
    </location>
</feature>
<accession>A0AAD5XF63</accession>
<name>A0AAD5XF63_9FUNG</name>
<organism evidence="2 3">
    <name type="scientific">Physocladia obscura</name>
    <dbReference type="NCBI Taxonomy" id="109957"/>
    <lineage>
        <taxon>Eukaryota</taxon>
        <taxon>Fungi</taxon>
        <taxon>Fungi incertae sedis</taxon>
        <taxon>Chytridiomycota</taxon>
        <taxon>Chytridiomycota incertae sedis</taxon>
        <taxon>Chytridiomycetes</taxon>
        <taxon>Chytridiales</taxon>
        <taxon>Chytriomycetaceae</taxon>
        <taxon>Physocladia</taxon>
    </lineage>
</organism>
<feature type="compositionally biased region" description="Low complexity" evidence="1">
    <location>
        <begin position="12"/>
        <end position="24"/>
    </location>
</feature>
<feature type="non-terminal residue" evidence="2">
    <location>
        <position position="84"/>
    </location>
</feature>
<evidence type="ECO:0000313" key="3">
    <source>
        <dbReference type="Proteomes" id="UP001211907"/>
    </source>
</evidence>
<evidence type="ECO:0000313" key="2">
    <source>
        <dbReference type="EMBL" id="KAJ3111171.1"/>
    </source>
</evidence>
<dbReference type="AlphaFoldDB" id="A0AAD5XF63"/>
<keyword evidence="3" id="KW-1185">Reference proteome</keyword>
<reference evidence="2" key="1">
    <citation type="submission" date="2020-05" db="EMBL/GenBank/DDBJ databases">
        <title>Phylogenomic resolution of chytrid fungi.</title>
        <authorList>
            <person name="Stajich J.E."/>
            <person name="Amses K."/>
            <person name="Simmons R."/>
            <person name="Seto K."/>
            <person name="Myers J."/>
            <person name="Bonds A."/>
            <person name="Quandt C.A."/>
            <person name="Barry K."/>
            <person name="Liu P."/>
            <person name="Grigoriev I."/>
            <person name="Longcore J.E."/>
            <person name="James T.Y."/>
        </authorList>
    </citation>
    <scope>NUCLEOTIDE SEQUENCE</scope>
    <source>
        <strain evidence="2">JEL0513</strain>
    </source>
</reference>
<dbReference type="EMBL" id="JADGJH010001660">
    <property type="protein sequence ID" value="KAJ3111171.1"/>
    <property type="molecule type" value="Genomic_DNA"/>
</dbReference>
<comment type="caution">
    <text evidence="2">The sequence shown here is derived from an EMBL/GenBank/DDBJ whole genome shotgun (WGS) entry which is preliminary data.</text>
</comment>
<sequence length="84" mass="8841">MNLTATSVCVENTGNDSDSSGDDTLNQFHQDWHKEIHTGTSVQNLQTSTRFTPGWTTSASILSNSSTPGWAHTASNSSAATSGP</sequence>